<dbReference type="Gene3D" id="3.40.630.30">
    <property type="match status" value="1"/>
</dbReference>
<proteinExistence type="inferred from homology"/>
<dbReference type="InterPro" id="IPR051531">
    <property type="entry name" value="N-acetyltransferase"/>
</dbReference>
<organism evidence="5 6">
    <name type="scientific">Streptomyces coryli</name>
    <dbReference type="NCBI Taxonomy" id="1128680"/>
    <lineage>
        <taxon>Bacteria</taxon>
        <taxon>Bacillati</taxon>
        <taxon>Actinomycetota</taxon>
        <taxon>Actinomycetes</taxon>
        <taxon>Kitasatosporales</taxon>
        <taxon>Streptomycetaceae</taxon>
        <taxon>Streptomyces</taxon>
    </lineage>
</organism>
<evidence type="ECO:0000256" key="1">
    <source>
        <dbReference type="ARBA" id="ARBA00022679"/>
    </source>
</evidence>
<evidence type="ECO:0000256" key="3">
    <source>
        <dbReference type="ARBA" id="ARBA00038502"/>
    </source>
</evidence>
<dbReference type="SUPFAM" id="SSF55729">
    <property type="entry name" value="Acyl-CoA N-acyltransferases (Nat)"/>
    <property type="match status" value="1"/>
</dbReference>
<protein>
    <submittedName>
        <fullName evidence="5">GNAT family N-acetyltransferase</fullName>
    </submittedName>
</protein>
<dbReference type="Pfam" id="PF13302">
    <property type="entry name" value="Acetyltransf_3"/>
    <property type="match status" value="1"/>
</dbReference>
<dbReference type="PANTHER" id="PTHR43792:SF8">
    <property type="entry name" value="[RIBOSOMAL PROTEIN US5]-ALANINE N-ACETYLTRANSFERASE"/>
    <property type="match status" value="1"/>
</dbReference>
<evidence type="ECO:0000256" key="2">
    <source>
        <dbReference type="ARBA" id="ARBA00023315"/>
    </source>
</evidence>
<keyword evidence="1 5" id="KW-0808">Transferase</keyword>
<comment type="caution">
    <text evidence="5">The sequence shown here is derived from an EMBL/GenBank/DDBJ whole genome shotgun (WGS) entry which is preliminary data.</text>
</comment>
<dbReference type="AlphaFoldDB" id="A0A6G4TZS0"/>
<reference evidence="5 6" key="1">
    <citation type="submission" date="2020-02" db="EMBL/GenBank/DDBJ databases">
        <title>Whole-genome analyses of novel actinobacteria.</title>
        <authorList>
            <person name="Sahin N."/>
        </authorList>
    </citation>
    <scope>NUCLEOTIDE SEQUENCE [LARGE SCALE GENOMIC DNA]</scope>
    <source>
        <strain evidence="5 6">A7024</strain>
    </source>
</reference>
<dbReference type="RefSeq" id="WP_165237779.1">
    <property type="nucleotide sequence ID" value="NZ_JAAKZV010000061.1"/>
</dbReference>
<evidence type="ECO:0000313" key="5">
    <source>
        <dbReference type="EMBL" id="NGN65394.1"/>
    </source>
</evidence>
<feature type="domain" description="N-acetyltransferase" evidence="4">
    <location>
        <begin position="16"/>
        <end position="180"/>
    </location>
</feature>
<dbReference type="InterPro" id="IPR016181">
    <property type="entry name" value="Acyl_CoA_acyltransferase"/>
</dbReference>
<dbReference type="PROSITE" id="PS51186">
    <property type="entry name" value="GNAT"/>
    <property type="match status" value="1"/>
</dbReference>
<sequence length="187" mass="21154">MTTEHEHEYVARGPRVAIRPITPADEQEWIRLVHASTELHHPWMYLPNTPVDYADFMDRIKSKETESYLICDAAGGEIVGFVNLNSIILRAFRSATLGYAAFVPYAGRGYMTEGIGLVTRYALSPQGLDLHRLEINVQPGNEASINIAKRNGYRLEGFSPDYLFIGGAWRDHERWAITTEMLAEQAK</sequence>
<dbReference type="EMBL" id="JAAKZV010000061">
    <property type="protein sequence ID" value="NGN65394.1"/>
    <property type="molecule type" value="Genomic_DNA"/>
</dbReference>
<name>A0A6G4TZS0_9ACTN</name>
<comment type="similarity">
    <text evidence="3">Belongs to the acetyltransferase family. RimJ subfamily.</text>
</comment>
<evidence type="ECO:0000259" key="4">
    <source>
        <dbReference type="PROSITE" id="PS51186"/>
    </source>
</evidence>
<accession>A0A6G4TZS0</accession>
<gene>
    <name evidence="5" type="ORF">G5C51_16000</name>
</gene>
<dbReference type="InterPro" id="IPR000182">
    <property type="entry name" value="GNAT_dom"/>
</dbReference>
<keyword evidence="2" id="KW-0012">Acyltransferase</keyword>
<dbReference type="PANTHER" id="PTHR43792">
    <property type="entry name" value="GNAT FAMILY, PUTATIVE (AFU_ORTHOLOGUE AFUA_3G00765)-RELATED-RELATED"/>
    <property type="match status" value="1"/>
</dbReference>
<keyword evidence="6" id="KW-1185">Reference proteome</keyword>
<dbReference type="GO" id="GO:0008999">
    <property type="term" value="F:protein-N-terminal-alanine acetyltransferase activity"/>
    <property type="evidence" value="ECO:0007669"/>
    <property type="project" value="TreeGrafter"/>
</dbReference>
<dbReference type="GO" id="GO:0005737">
    <property type="term" value="C:cytoplasm"/>
    <property type="evidence" value="ECO:0007669"/>
    <property type="project" value="TreeGrafter"/>
</dbReference>
<evidence type="ECO:0000313" key="6">
    <source>
        <dbReference type="Proteomes" id="UP000481583"/>
    </source>
</evidence>
<dbReference type="Proteomes" id="UP000481583">
    <property type="component" value="Unassembled WGS sequence"/>
</dbReference>